<protein>
    <submittedName>
        <fullName evidence="1">Phenolic acid decarboxylase subunit D</fullName>
        <ecNumber evidence="1">4.1.1.-</ecNumber>
    </submittedName>
</protein>
<reference evidence="1 2" key="1">
    <citation type="submission" date="2016-12" db="EMBL/GenBank/DDBJ databases">
        <authorList>
            <person name="Song W.-J."/>
            <person name="Kurnit D.M."/>
        </authorList>
    </citation>
    <scope>NUCLEOTIDE SEQUENCE [LARGE SCALE GENOMIC DNA]</scope>
    <source>
        <strain evidence="1 2">CECT 9026</strain>
    </source>
</reference>
<dbReference type="GO" id="GO:0016829">
    <property type="term" value="F:lyase activity"/>
    <property type="evidence" value="ECO:0007669"/>
    <property type="project" value="UniProtKB-KW"/>
</dbReference>
<evidence type="ECO:0000313" key="2">
    <source>
        <dbReference type="Proteomes" id="UP000184774"/>
    </source>
</evidence>
<accession>A0A1N6M1Q4</accession>
<dbReference type="RefSeq" id="WP_074371972.1">
    <property type="nucleotide sequence ID" value="NZ_AP024908.1"/>
</dbReference>
<proteinExistence type="predicted"/>
<dbReference type="EMBL" id="FSSB01000008">
    <property type="protein sequence ID" value="SIO93378.1"/>
    <property type="molecule type" value="Genomic_DNA"/>
</dbReference>
<name>A0A1N6M1Q4_9VIBR</name>
<dbReference type="Proteomes" id="UP000184774">
    <property type="component" value="Unassembled WGS sequence"/>
</dbReference>
<dbReference type="NCBIfam" id="NF041205">
    <property type="entry name" value="VdcD"/>
    <property type="match status" value="1"/>
</dbReference>
<dbReference type="Pfam" id="PF26358">
    <property type="entry name" value="EcdD_BsdD_detox"/>
    <property type="match status" value="1"/>
</dbReference>
<dbReference type="AlphaFoldDB" id="A0A1N6M1Q4"/>
<organism evidence="1 2">
    <name type="scientific">Vibrio spartinae</name>
    <dbReference type="NCBI Taxonomy" id="1918945"/>
    <lineage>
        <taxon>Bacteria</taxon>
        <taxon>Pseudomonadati</taxon>
        <taxon>Pseudomonadota</taxon>
        <taxon>Gammaproteobacteria</taxon>
        <taxon>Vibrionales</taxon>
        <taxon>Vibrionaceae</taxon>
        <taxon>Vibrio</taxon>
    </lineage>
</organism>
<evidence type="ECO:0000313" key="1">
    <source>
        <dbReference type="EMBL" id="SIO93378.1"/>
    </source>
</evidence>
<keyword evidence="1" id="KW-0456">Lyase</keyword>
<sequence>MICPRCAHKEIMTLALSPVPDVWTVYQCQRCLYTWRSTEPLRRISREHFPDAFKMTQADIDNAILLPEIPPLLPENER</sequence>
<dbReference type="InterPro" id="IPR047707">
    <property type="entry name" value="VdcD-like"/>
</dbReference>
<dbReference type="OrthoDB" id="5877746at2"/>
<gene>
    <name evidence="1" type="primary">bsdD</name>
    <name evidence="1" type="ORF">VSP9026_01043</name>
</gene>
<dbReference type="EC" id="4.1.1.-" evidence="1"/>